<accession>X0V2G0</accession>
<evidence type="ECO:0000256" key="1">
    <source>
        <dbReference type="SAM" id="Phobius"/>
    </source>
</evidence>
<dbReference type="EMBL" id="BARS01010550">
    <property type="protein sequence ID" value="GAF94825.1"/>
    <property type="molecule type" value="Genomic_DNA"/>
</dbReference>
<proteinExistence type="predicted"/>
<reference evidence="2" key="1">
    <citation type="journal article" date="2014" name="Front. Microbiol.">
        <title>High frequency of phylogenetically diverse reductive dehalogenase-homologous genes in deep subseafloor sedimentary metagenomes.</title>
        <authorList>
            <person name="Kawai M."/>
            <person name="Futagami T."/>
            <person name="Toyoda A."/>
            <person name="Takaki Y."/>
            <person name="Nishi S."/>
            <person name="Hori S."/>
            <person name="Arai W."/>
            <person name="Tsubouchi T."/>
            <person name="Morono Y."/>
            <person name="Uchiyama I."/>
            <person name="Ito T."/>
            <person name="Fujiyama A."/>
            <person name="Inagaki F."/>
            <person name="Takami H."/>
        </authorList>
    </citation>
    <scope>NUCLEOTIDE SEQUENCE</scope>
    <source>
        <strain evidence="2">Expedition CK06-06</strain>
    </source>
</reference>
<sequence>MNILKKIAFIFALVVVGIVNILIYWDQHLYYKAERIEKNEKKIEILEKANQFYPSNDLVFYELGKAYFDLGIRSLSDETKSSAYLQESIRNFKRSVRINPASQFSHFNLG</sequence>
<keyword evidence="1" id="KW-1133">Transmembrane helix</keyword>
<gene>
    <name evidence="2" type="ORF">S01H1_19516</name>
</gene>
<comment type="caution">
    <text evidence="2">The sequence shown here is derived from an EMBL/GenBank/DDBJ whole genome shotgun (WGS) entry which is preliminary data.</text>
</comment>
<name>X0V2G0_9ZZZZ</name>
<evidence type="ECO:0008006" key="3">
    <source>
        <dbReference type="Google" id="ProtNLM"/>
    </source>
</evidence>
<organism evidence="2">
    <name type="scientific">marine sediment metagenome</name>
    <dbReference type="NCBI Taxonomy" id="412755"/>
    <lineage>
        <taxon>unclassified sequences</taxon>
        <taxon>metagenomes</taxon>
        <taxon>ecological metagenomes</taxon>
    </lineage>
</organism>
<feature type="transmembrane region" description="Helical" evidence="1">
    <location>
        <begin position="7"/>
        <end position="25"/>
    </location>
</feature>
<dbReference type="AlphaFoldDB" id="X0V2G0"/>
<keyword evidence="1" id="KW-0812">Transmembrane</keyword>
<evidence type="ECO:0000313" key="2">
    <source>
        <dbReference type="EMBL" id="GAF94825.1"/>
    </source>
</evidence>
<feature type="non-terminal residue" evidence="2">
    <location>
        <position position="110"/>
    </location>
</feature>
<protein>
    <recommendedName>
        <fullName evidence="3">Tetratricopeptide repeat-like domain-containing protein</fullName>
    </recommendedName>
</protein>
<dbReference type="Gene3D" id="1.25.40.10">
    <property type="entry name" value="Tetratricopeptide repeat domain"/>
    <property type="match status" value="1"/>
</dbReference>
<dbReference type="SUPFAM" id="SSF48452">
    <property type="entry name" value="TPR-like"/>
    <property type="match status" value="1"/>
</dbReference>
<keyword evidence="1" id="KW-0472">Membrane</keyword>
<dbReference type="InterPro" id="IPR011990">
    <property type="entry name" value="TPR-like_helical_dom_sf"/>
</dbReference>